<dbReference type="InterPro" id="IPR020045">
    <property type="entry name" value="DNA_polI_H3TH"/>
</dbReference>
<dbReference type="SMART" id="SM00475">
    <property type="entry name" value="53EXOc"/>
    <property type="match status" value="1"/>
</dbReference>
<proteinExistence type="predicted"/>
<evidence type="ECO:0000259" key="3">
    <source>
        <dbReference type="SMART" id="SM00475"/>
    </source>
</evidence>
<evidence type="ECO:0000256" key="1">
    <source>
        <dbReference type="ARBA" id="ARBA00022722"/>
    </source>
</evidence>
<evidence type="ECO:0000256" key="2">
    <source>
        <dbReference type="ARBA" id="ARBA00022801"/>
    </source>
</evidence>
<dbReference type="SUPFAM" id="SSF47807">
    <property type="entry name" value="5' to 3' exonuclease, C-terminal subdomain"/>
    <property type="match status" value="1"/>
</dbReference>
<dbReference type="InterPro" id="IPR029060">
    <property type="entry name" value="PIN-like_dom_sf"/>
</dbReference>
<dbReference type="InterPro" id="IPR002421">
    <property type="entry name" value="5-3_exonuclease"/>
</dbReference>
<dbReference type="Pfam" id="PF02739">
    <property type="entry name" value="5_3_exonuc_N"/>
    <property type="match status" value="1"/>
</dbReference>
<dbReference type="GO" id="GO:0017108">
    <property type="term" value="F:5'-flap endonuclease activity"/>
    <property type="evidence" value="ECO:0007669"/>
    <property type="project" value="InterPro"/>
</dbReference>
<evidence type="ECO:0000313" key="4">
    <source>
        <dbReference type="EMBL" id="CAB4598208.1"/>
    </source>
</evidence>
<gene>
    <name evidence="4" type="ORF">UFOPK1808_00581</name>
</gene>
<dbReference type="EMBL" id="CAEZUL010000049">
    <property type="protein sequence ID" value="CAB4598208.1"/>
    <property type="molecule type" value="Genomic_DNA"/>
</dbReference>
<dbReference type="GO" id="GO:0033567">
    <property type="term" value="P:DNA replication, Okazaki fragment processing"/>
    <property type="evidence" value="ECO:0007669"/>
    <property type="project" value="InterPro"/>
</dbReference>
<sequence length="298" mass="32205">MIVHLIDGTYELYRQHFGQAVRHSTPPPLAATRGVVQSTLQLLTGGATHVAVAVDHVIESFRNNLYEGYKTSDGMEADILDQLPIMEDALRALGVVVWPMVKYEADDALAAGALIASDDPRVDQVQMLTPDKDLGQVVSGNRVVQYDRRNDVIINETAVIEKFGVGPASIADWLGLVGDTADGFPGLPGWGAKSAASVLSHYLHIDNIPDDPAQWAADGVTVRGAAKLAATLEEKRALADLFKVVATVVTDVSDDVPLGFVDDWEWRGPTKELAAIAKTLDMADLVERTERAMVGRRN</sequence>
<name>A0A6J6GN08_9ZZZZ</name>
<keyword evidence="1" id="KW-0540">Nuclease</keyword>
<dbReference type="CDD" id="cd09898">
    <property type="entry name" value="H3TH_53EXO"/>
    <property type="match status" value="1"/>
</dbReference>
<dbReference type="Pfam" id="PF01367">
    <property type="entry name" value="5_3_exonuc"/>
    <property type="match status" value="1"/>
</dbReference>
<dbReference type="InterPro" id="IPR020046">
    <property type="entry name" value="5-3_exonucl_a-hlix_arch_N"/>
</dbReference>
<dbReference type="GO" id="GO:0003677">
    <property type="term" value="F:DNA binding"/>
    <property type="evidence" value="ECO:0007669"/>
    <property type="project" value="InterPro"/>
</dbReference>
<accession>A0A6J6GN08</accession>
<feature type="domain" description="5'-3' exonuclease" evidence="3">
    <location>
        <begin position="1"/>
        <end position="261"/>
    </location>
</feature>
<dbReference type="InterPro" id="IPR036279">
    <property type="entry name" value="5-3_exonuclease_C_sf"/>
</dbReference>
<dbReference type="AlphaFoldDB" id="A0A6J6GN08"/>
<reference evidence="4" key="1">
    <citation type="submission" date="2020-05" db="EMBL/GenBank/DDBJ databases">
        <authorList>
            <person name="Chiriac C."/>
            <person name="Salcher M."/>
            <person name="Ghai R."/>
            <person name="Kavagutti S V."/>
        </authorList>
    </citation>
    <scope>NUCLEOTIDE SEQUENCE</scope>
</reference>
<dbReference type="PANTHER" id="PTHR42646">
    <property type="entry name" value="FLAP ENDONUCLEASE XNI"/>
    <property type="match status" value="1"/>
</dbReference>
<dbReference type="Gene3D" id="3.40.50.1010">
    <property type="entry name" value="5'-nuclease"/>
    <property type="match status" value="1"/>
</dbReference>
<dbReference type="Gene3D" id="1.10.150.20">
    <property type="entry name" value="5' to 3' exonuclease, C-terminal subdomain"/>
    <property type="match status" value="1"/>
</dbReference>
<keyword evidence="2" id="KW-0378">Hydrolase</keyword>
<dbReference type="GO" id="GO:0008409">
    <property type="term" value="F:5'-3' exonuclease activity"/>
    <property type="evidence" value="ECO:0007669"/>
    <property type="project" value="InterPro"/>
</dbReference>
<organism evidence="4">
    <name type="scientific">freshwater metagenome</name>
    <dbReference type="NCBI Taxonomy" id="449393"/>
    <lineage>
        <taxon>unclassified sequences</taxon>
        <taxon>metagenomes</taxon>
        <taxon>ecological metagenomes</taxon>
    </lineage>
</organism>
<dbReference type="SUPFAM" id="SSF88723">
    <property type="entry name" value="PIN domain-like"/>
    <property type="match status" value="1"/>
</dbReference>
<dbReference type="PANTHER" id="PTHR42646:SF2">
    <property type="entry name" value="5'-3' EXONUCLEASE FAMILY PROTEIN"/>
    <property type="match status" value="1"/>
</dbReference>
<protein>
    <submittedName>
        <fullName evidence="4">Unannotated protein</fullName>
    </submittedName>
</protein>
<dbReference type="InterPro" id="IPR038969">
    <property type="entry name" value="FEN"/>
</dbReference>